<dbReference type="AlphaFoldDB" id="A0A1A7BJI9"/>
<accession>A0A1A7BJI9</accession>
<comment type="caution">
    <text evidence="1">The sequence shown here is derived from an EMBL/GenBank/DDBJ whole genome shotgun (WGS) entry which is preliminary data.</text>
</comment>
<reference evidence="1 2" key="1">
    <citation type="submission" date="2016-06" db="EMBL/GenBank/DDBJ databases">
        <title>Genome sequence of Porphyrobacter dokdonensis DSW-74.</title>
        <authorList>
            <person name="Kim J.F."/>
            <person name="Song J.Y."/>
        </authorList>
    </citation>
    <scope>NUCLEOTIDE SEQUENCE [LARGE SCALE GENOMIC DNA]</scope>
    <source>
        <strain evidence="1 2">DSW-74</strain>
    </source>
</reference>
<evidence type="ECO:0000313" key="2">
    <source>
        <dbReference type="Proteomes" id="UP000092484"/>
    </source>
</evidence>
<evidence type="ECO:0000313" key="1">
    <source>
        <dbReference type="EMBL" id="OBV11355.1"/>
    </source>
</evidence>
<sequence length="41" mass="4364">MRAKLPWTVFALLISLSLVGAGIMGLAYPGAGFRISRSRDA</sequence>
<gene>
    <name evidence="1" type="ORF">I603_1763</name>
</gene>
<dbReference type="Proteomes" id="UP000092484">
    <property type="component" value="Unassembled WGS sequence"/>
</dbReference>
<protein>
    <submittedName>
        <fullName evidence="1">Uncharacterized protein</fullName>
    </submittedName>
</protein>
<proteinExistence type="predicted"/>
<name>A0A1A7BJI9_9SPHN</name>
<keyword evidence="2" id="KW-1185">Reference proteome</keyword>
<dbReference type="EMBL" id="LZYB01000003">
    <property type="protein sequence ID" value="OBV11355.1"/>
    <property type="molecule type" value="Genomic_DNA"/>
</dbReference>
<organism evidence="1 2">
    <name type="scientific">Erythrobacter dokdonensis DSW-74</name>
    <dbReference type="NCBI Taxonomy" id="1300349"/>
    <lineage>
        <taxon>Bacteria</taxon>
        <taxon>Pseudomonadati</taxon>
        <taxon>Pseudomonadota</taxon>
        <taxon>Alphaproteobacteria</taxon>
        <taxon>Sphingomonadales</taxon>
        <taxon>Erythrobacteraceae</taxon>
        <taxon>Erythrobacter/Porphyrobacter group</taxon>
        <taxon>Erythrobacter</taxon>
    </lineage>
</organism>
<dbReference type="STRING" id="1300349.I603_1763"/>